<evidence type="ECO:0000256" key="4">
    <source>
        <dbReference type="ARBA" id="ARBA00023172"/>
    </source>
</evidence>
<comment type="caution">
    <text evidence="8">The sequence shown here is derived from an EMBL/GenBank/DDBJ whole genome shotgun (WGS) entry which is preliminary data.</text>
</comment>
<keyword evidence="9" id="KW-1185">Reference proteome</keyword>
<dbReference type="Pfam" id="PF02899">
    <property type="entry name" value="Phage_int_SAM_1"/>
    <property type="match status" value="1"/>
</dbReference>
<keyword evidence="3 5" id="KW-0238">DNA-binding</keyword>
<evidence type="ECO:0000259" key="6">
    <source>
        <dbReference type="PROSITE" id="PS51898"/>
    </source>
</evidence>
<evidence type="ECO:0000313" key="9">
    <source>
        <dbReference type="Proteomes" id="UP001589747"/>
    </source>
</evidence>
<keyword evidence="2" id="KW-0229">DNA integration</keyword>
<dbReference type="SUPFAM" id="SSF56349">
    <property type="entry name" value="DNA breaking-rejoining enzymes"/>
    <property type="match status" value="1"/>
</dbReference>
<protein>
    <submittedName>
        <fullName evidence="8">Tyrosine-type recombinase/integrase</fullName>
    </submittedName>
</protein>
<reference evidence="8 9" key="1">
    <citation type="submission" date="2024-09" db="EMBL/GenBank/DDBJ databases">
        <authorList>
            <person name="Sun Q."/>
            <person name="Mori K."/>
        </authorList>
    </citation>
    <scope>NUCLEOTIDE SEQUENCE [LARGE SCALE GENOMIC DNA]</scope>
    <source>
        <strain evidence="8 9">TISTR 2452</strain>
    </source>
</reference>
<proteinExistence type="inferred from homology"/>
<dbReference type="Proteomes" id="UP001589747">
    <property type="component" value="Unassembled WGS sequence"/>
</dbReference>
<evidence type="ECO:0000256" key="3">
    <source>
        <dbReference type="ARBA" id="ARBA00023125"/>
    </source>
</evidence>
<dbReference type="Pfam" id="PF00589">
    <property type="entry name" value="Phage_integrase"/>
    <property type="match status" value="1"/>
</dbReference>
<accession>A0ABV5KVY4</accession>
<dbReference type="PROSITE" id="PS51898">
    <property type="entry name" value="TYR_RECOMBINASE"/>
    <property type="match status" value="1"/>
</dbReference>
<keyword evidence="4" id="KW-0233">DNA recombination</keyword>
<dbReference type="InterPro" id="IPR002104">
    <property type="entry name" value="Integrase_catalytic"/>
</dbReference>
<dbReference type="EMBL" id="JBHMDO010000034">
    <property type="protein sequence ID" value="MFB9328573.1"/>
    <property type="molecule type" value="Genomic_DNA"/>
</dbReference>
<sequence>MPVDETLELYERDLSLFSNYMKDRGYSKETQLGYLRDVRRFLDELDGKPLGEADKIDVMQYLTRIREAGAGARYRNRSQSAVRLLYKVLREFDRVTANPAMEIPKAKVAKNKMPSYLDKSDLDETLKFVSGKYKLRDTAILALMSYAGLRVGEIVRLNVTDFDTKSSILGILGKGEKWRYVPLPAELAELLRLCLMQRMQPKTRRDEQAFFVSQFGRRISRRMVQTIAERSLAGLLEAYPELRGKRLSAHKLRHSFATELLRGGADLRTVQELLGHEDISTTQIYTHISVETKKFAMEKVRPAIPESITALR</sequence>
<dbReference type="Gene3D" id="1.10.443.10">
    <property type="entry name" value="Intergrase catalytic core"/>
    <property type="match status" value="1"/>
</dbReference>
<dbReference type="Gene3D" id="1.10.150.130">
    <property type="match status" value="1"/>
</dbReference>
<name>A0ABV5KVY4_9BACL</name>
<dbReference type="InterPro" id="IPR010998">
    <property type="entry name" value="Integrase_recombinase_N"/>
</dbReference>
<dbReference type="InterPro" id="IPR050090">
    <property type="entry name" value="Tyrosine_recombinase_XerCD"/>
</dbReference>
<feature type="domain" description="Tyr recombinase" evidence="6">
    <location>
        <begin position="112"/>
        <end position="298"/>
    </location>
</feature>
<dbReference type="PANTHER" id="PTHR30349">
    <property type="entry name" value="PHAGE INTEGRASE-RELATED"/>
    <property type="match status" value="1"/>
</dbReference>
<dbReference type="InterPro" id="IPR013762">
    <property type="entry name" value="Integrase-like_cat_sf"/>
</dbReference>
<feature type="domain" description="Core-binding (CB)" evidence="7">
    <location>
        <begin position="1"/>
        <end position="90"/>
    </location>
</feature>
<comment type="similarity">
    <text evidence="1">Belongs to the 'phage' integrase family.</text>
</comment>
<evidence type="ECO:0000256" key="2">
    <source>
        <dbReference type="ARBA" id="ARBA00022908"/>
    </source>
</evidence>
<dbReference type="InterPro" id="IPR011010">
    <property type="entry name" value="DNA_brk_join_enz"/>
</dbReference>
<evidence type="ECO:0000313" key="8">
    <source>
        <dbReference type="EMBL" id="MFB9328573.1"/>
    </source>
</evidence>
<dbReference type="PROSITE" id="PS51900">
    <property type="entry name" value="CB"/>
    <property type="match status" value="1"/>
</dbReference>
<dbReference type="InterPro" id="IPR004107">
    <property type="entry name" value="Integrase_SAM-like_N"/>
</dbReference>
<dbReference type="InterPro" id="IPR044068">
    <property type="entry name" value="CB"/>
</dbReference>
<evidence type="ECO:0000256" key="1">
    <source>
        <dbReference type="ARBA" id="ARBA00008857"/>
    </source>
</evidence>
<dbReference type="PANTHER" id="PTHR30349:SF41">
    <property type="entry name" value="INTEGRASE_RECOMBINASE PROTEIN MJ0367-RELATED"/>
    <property type="match status" value="1"/>
</dbReference>
<organism evidence="8 9">
    <name type="scientific">Paenibacillus aurantiacus</name>
    <dbReference type="NCBI Taxonomy" id="1936118"/>
    <lineage>
        <taxon>Bacteria</taxon>
        <taxon>Bacillati</taxon>
        <taxon>Bacillota</taxon>
        <taxon>Bacilli</taxon>
        <taxon>Bacillales</taxon>
        <taxon>Paenibacillaceae</taxon>
        <taxon>Paenibacillus</taxon>
    </lineage>
</organism>
<evidence type="ECO:0000259" key="7">
    <source>
        <dbReference type="PROSITE" id="PS51900"/>
    </source>
</evidence>
<dbReference type="RefSeq" id="WP_377498392.1">
    <property type="nucleotide sequence ID" value="NZ_JBHMDO010000034.1"/>
</dbReference>
<gene>
    <name evidence="8" type="ORF">ACFFSY_21780</name>
</gene>
<evidence type="ECO:0000256" key="5">
    <source>
        <dbReference type="PROSITE-ProRule" id="PRU01248"/>
    </source>
</evidence>